<dbReference type="Proteomes" id="UP000827976">
    <property type="component" value="Chromosome 14"/>
</dbReference>
<name>A0ACB7UTR7_DIOAL</name>
<gene>
    <name evidence="1" type="ORF">IHE45_14G097000</name>
</gene>
<reference evidence="2" key="1">
    <citation type="journal article" date="2022" name="Nat. Commun.">
        <title>Chromosome evolution and the genetic basis of agronomically important traits in greater yam.</title>
        <authorList>
            <person name="Bredeson J.V."/>
            <person name="Lyons J.B."/>
            <person name="Oniyinde I.O."/>
            <person name="Okereke N.R."/>
            <person name="Kolade O."/>
            <person name="Nnabue I."/>
            <person name="Nwadili C.O."/>
            <person name="Hribova E."/>
            <person name="Parker M."/>
            <person name="Nwogha J."/>
            <person name="Shu S."/>
            <person name="Carlson J."/>
            <person name="Kariba R."/>
            <person name="Muthemba S."/>
            <person name="Knop K."/>
            <person name="Barton G.J."/>
            <person name="Sherwood A.V."/>
            <person name="Lopez-Montes A."/>
            <person name="Asiedu R."/>
            <person name="Jamnadass R."/>
            <person name="Muchugi A."/>
            <person name="Goodstein D."/>
            <person name="Egesi C.N."/>
            <person name="Featherston J."/>
            <person name="Asfaw A."/>
            <person name="Simpson G.G."/>
            <person name="Dolezel J."/>
            <person name="Hendre P.S."/>
            <person name="Van Deynze A."/>
            <person name="Kumar P.L."/>
            <person name="Obidiegwu J.E."/>
            <person name="Bhattacharjee R."/>
            <person name="Rokhsar D.S."/>
        </authorList>
    </citation>
    <scope>NUCLEOTIDE SEQUENCE [LARGE SCALE GENOMIC DNA]</scope>
    <source>
        <strain evidence="2">cv. TDa95/00328</strain>
    </source>
</reference>
<protein>
    <submittedName>
        <fullName evidence="1">Uncharacterized protein</fullName>
    </submittedName>
</protein>
<keyword evidence="2" id="KW-1185">Reference proteome</keyword>
<comment type="caution">
    <text evidence="1">The sequence shown here is derived from an EMBL/GenBank/DDBJ whole genome shotgun (WGS) entry which is preliminary data.</text>
</comment>
<dbReference type="EMBL" id="CM037024">
    <property type="protein sequence ID" value="KAH7664075.1"/>
    <property type="molecule type" value="Genomic_DNA"/>
</dbReference>
<sequence length="186" mass="21152">MRAAEKDNHYASYVHDACRDAIRHLFGTRAAVAYQSERPFIGMESPTRKKGQKWGREKGSWRNDNDDNVCTAEANEINDEVSLVNDQIDFEKLMPLTSQPKEGDVLAYRLVELSSSWTPELSSFPVGKVSSYDPISKNVILLPVPNFPVFPDKEKEEEEFLWQTNVSLYKEDGSLEVLGILIFSSF</sequence>
<evidence type="ECO:0000313" key="1">
    <source>
        <dbReference type="EMBL" id="KAH7664075.1"/>
    </source>
</evidence>
<evidence type="ECO:0000313" key="2">
    <source>
        <dbReference type="Proteomes" id="UP000827976"/>
    </source>
</evidence>
<accession>A0ACB7UTR7</accession>
<organism evidence="1 2">
    <name type="scientific">Dioscorea alata</name>
    <name type="common">Purple yam</name>
    <dbReference type="NCBI Taxonomy" id="55571"/>
    <lineage>
        <taxon>Eukaryota</taxon>
        <taxon>Viridiplantae</taxon>
        <taxon>Streptophyta</taxon>
        <taxon>Embryophyta</taxon>
        <taxon>Tracheophyta</taxon>
        <taxon>Spermatophyta</taxon>
        <taxon>Magnoliopsida</taxon>
        <taxon>Liliopsida</taxon>
        <taxon>Dioscoreales</taxon>
        <taxon>Dioscoreaceae</taxon>
        <taxon>Dioscorea</taxon>
    </lineage>
</organism>
<proteinExistence type="predicted"/>